<accession>A0A975BI66</accession>
<reference evidence="1" key="1">
    <citation type="journal article" date="2021" name="Microb. Physiol.">
        <title>Proteogenomic Insights into the Physiology of Marine, Sulfate-Reducing, Filamentous Desulfonema limicola and Desulfonema magnum.</title>
        <authorList>
            <person name="Schnaars V."/>
            <person name="Wohlbrand L."/>
            <person name="Scheve S."/>
            <person name="Hinrichs C."/>
            <person name="Reinhardt R."/>
            <person name="Rabus R."/>
        </authorList>
    </citation>
    <scope>NUCLEOTIDE SEQUENCE</scope>
    <source>
        <strain evidence="1">4be13</strain>
    </source>
</reference>
<evidence type="ECO:0000313" key="1">
    <source>
        <dbReference type="EMBL" id="QTA85793.1"/>
    </source>
</evidence>
<dbReference type="AlphaFoldDB" id="A0A975BI66"/>
<protein>
    <submittedName>
        <fullName evidence="1">Uncharacterized protein</fullName>
    </submittedName>
</protein>
<gene>
    <name evidence="1" type="ORF">dnm_018080</name>
</gene>
<name>A0A975BI66_9BACT</name>
<dbReference type="Proteomes" id="UP000663722">
    <property type="component" value="Chromosome"/>
</dbReference>
<evidence type="ECO:0000313" key="2">
    <source>
        <dbReference type="Proteomes" id="UP000663722"/>
    </source>
</evidence>
<dbReference type="KEGG" id="dmm:dnm_018080"/>
<dbReference type="EMBL" id="CP061800">
    <property type="protein sequence ID" value="QTA85793.1"/>
    <property type="molecule type" value="Genomic_DNA"/>
</dbReference>
<sequence>MDRDLNYNFQKANDKQITKYARESGWRANSKSAEILHISSLQKAIF</sequence>
<proteinExistence type="predicted"/>
<organism evidence="1 2">
    <name type="scientific">Desulfonema magnum</name>
    <dbReference type="NCBI Taxonomy" id="45655"/>
    <lineage>
        <taxon>Bacteria</taxon>
        <taxon>Pseudomonadati</taxon>
        <taxon>Thermodesulfobacteriota</taxon>
        <taxon>Desulfobacteria</taxon>
        <taxon>Desulfobacterales</taxon>
        <taxon>Desulfococcaceae</taxon>
        <taxon>Desulfonema</taxon>
    </lineage>
</organism>
<keyword evidence="2" id="KW-1185">Reference proteome</keyword>